<feature type="non-terminal residue" evidence="1">
    <location>
        <position position="1"/>
    </location>
</feature>
<proteinExistence type="predicted"/>
<evidence type="ECO:0000313" key="1">
    <source>
        <dbReference type="EMBL" id="CAG8647081.1"/>
    </source>
</evidence>
<organism evidence="1 2">
    <name type="scientific">Racocetra persica</name>
    <dbReference type="NCBI Taxonomy" id="160502"/>
    <lineage>
        <taxon>Eukaryota</taxon>
        <taxon>Fungi</taxon>
        <taxon>Fungi incertae sedis</taxon>
        <taxon>Mucoromycota</taxon>
        <taxon>Glomeromycotina</taxon>
        <taxon>Glomeromycetes</taxon>
        <taxon>Diversisporales</taxon>
        <taxon>Gigasporaceae</taxon>
        <taxon>Racocetra</taxon>
    </lineage>
</organism>
<dbReference type="Proteomes" id="UP000789920">
    <property type="component" value="Unassembled WGS sequence"/>
</dbReference>
<gene>
    <name evidence="1" type="ORF">RPERSI_LOCUS7720</name>
</gene>
<keyword evidence="2" id="KW-1185">Reference proteome</keyword>
<sequence>SLSTRPLKIFSLPEDILSSFCKPETFLEEKSSVKDIETEVNNEPFKPTCLACGILSFDTLEQQRAHYKLDWHRFNVKRRAKCLDAGKTQYTPISEQKFEELMGEGPSSSSCSESECTDTSLQDDVSNLVDELQSVDIEEEDSEKEVLPDKGILRSSKPIVWFTCPNVLPDDVCLGVYKHILNGRGNDPSTVMEDIKRLQVKPGNNKPRYWTMLMIGGGHFAGLILDITQNVNVKNMEEVKEHVCKTFHRYTTRRKQGGSQANNDNSKGKAKSAGAEIRRYNEAALQRDVRILLNQWRPLIDQSELVFVHAPGAANKKIIFYYDDAVLRKDNPRIRSIPFSTRRATFNELKRCFMEFITVKVSQIGEDALE</sequence>
<reference evidence="1" key="1">
    <citation type="submission" date="2021-06" db="EMBL/GenBank/DDBJ databases">
        <authorList>
            <person name="Kallberg Y."/>
            <person name="Tangrot J."/>
            <person name="Rosling A."/>
        </authorList>
    </citation>
    <scope>NUCLEOTIDE SEQUENCE</scope>
    <source>
        <strain evidence="1">MA461A</strain>
    </source>
</reference>
<name>A0ACA9NCN5_9GLOM</name>
<evidence type="ECO:0000313" key="2">
    <source>
        <dbReference type="Proteomes" id="UP000789920"/>
    </source>
</evidence>
<comment type="caution">
    <text evidence="1">The sequence shown here is derived from an EMBL/GenBank/DDBJ whole genome shotgun (WGS) entry which is preliminary data.</text>
</comment>
<dbReference type="EMBL" id="CAJVQC010013313">
    <property type="protein sequence ID" value="CAG8647081.1"/>
    <property type="molecule type" value="Genomic_DNA"/>
</dbReference>
<accession>A0ACA9NCN5</accession>
<protein>
    <submittedName>
        <fullName evidence="1">13429_t:CDS:1</fullName>
    </submittedName>
</protein>